<keyword evidence="3 4" id="KW-0443">Lipid metabolism</keyword>
<feature type="chain" id="PRO_5015188824" description="Fatty acyl-CoA reductase" evidence="5">
    <location>
        <begin position="26"/>
        <end position="355"/>
    </location>
</feature>
<dbReference type="InterPro" id="IPR036291">
    <property type="entry name" value="NAD(P)-bd_dom_sf"/>
</dbReference>
<dbReference type="Proteomes" id="UP000237105">
    <property type="component" value="Unassembled WGS sequence"/>
</dbReference>
<keyword evidence="4" id="KW-0521">NADP</keyword>
<gene>
    <name evidence="8" type="ORF">PanWU01x14_031640</name>
</gene>
<feature type="domain" description="Thioester reductase (TE)" evidence="7">
    <location>
        <begin position="2"/>
        <end position="181"/>
    </location>
</feature>
<evidence type="ECO:0000259" key="6">
    <source>
        <dbReference type="Pfam" id="PF03015"/>
    </source>
</evidence>
<dbReference type="AlphaFoldDB" id="A0A2P5DU79"/>
<evidence type="ECO:0000259" key="7">
    <source>
        <dbReference type="Pfam" id="PF07993"/>
    </source>
</evidence>
<comment type="caution">
    <text evidence="8">The sequence shown here is derived from an EMBL/GenBank/DDBJ whole genome shotgun (WGS) entry which is preliminary data.</text>
</comment>
<keyword evidence="9" id="KW-1185">Reference proteome</keyword>
<feature type="transmembrane region" description="Helical" evidence="4">
    <location>
        <begin position="250"/>
        <end position="274"/>
    </location>
</feature>
<organism evidence="8 9">
    <name type="scientific">Parasponia andersonii</name>
    <name type="common">Sponia andersonii</name>
    <dbReference type="NCBI Taxonomy" id="3476"/>
    <lineage>
        <taxon>Eukaryota</taxon>
        <taxon>Viridiplantae</taxon>
        <taxon>Streptophyta</taxon>
        <taxon>Embryophyta</taxon>
        <taxon>Tracheophyta</taxon>
        <taxon>Spermatophyta</taxon>
        <taxon>Magnoliopsida</taxon>
        <taxon>eudicotyledons</taxon>
        <taxon>Gunneridae</taxon>
        <taxon>Pentapetalae</taxon>
        <taxon>rosids</taxon>
        <taxon>fabids</taxon>
        <taxon>Rosales</taxon>
        <taxon>Cannabaceae</taxon>
        <taxon>Parasponia</taxon>
    </lineage>
</organism>
<dbReference type="OrthoDB" id="429813at2759"/>
<keyword evidence="5" id="KW-0732">Signal</keyword>
<dbReference type="Pfam" id="PF03015">
    <property type="entry name" value="Sterile"/>
    <property type="match status" value="1"/>
</dbReference>
<dbReference type="InterPro" id="IPR013120">
    <property type="entry name" value="FAR_NAD-bd"/>
</dbReference>
<evidence type="ECO:0000256" key="2">
    <source>
        <dbReference type="ARBA" id="ARBA00022516"/>
    </source>
</evidence>
<dbReference type="Pfam" id="PF07993">
    <property type="entry name" value="NAD_binding_4"/>
    <property type="match status" value="1"/>
</dbReference>
<evidence type="ECO:0000313" key="9">
    <source>
        <dbReference type="Proteomes" id="UP000237105"/>
    </source>
</evidence>
<dbReference type="InterPro" id="IPR026055">
    <property type="entry name" value="FAR"/>
</dbReference>
<dbReference type="GO" id="GO:0035336">
    <property type="term" value="P:long-chain fatty-acyl-CoA metabolic process"/>
    <property type="evidence" value="ECO:0007669"/>
    <property type="project" value="TreeGrafter"/>
</dbReference>
<name>A0A2P5DU79_PARAD</name>
<keyword evidence="4" id="KW-0560">Oxidoreductase</keyword>
<evidence type="ECO:0000256" key="3">
    <source>
        <dbReference type="ARBA" id="ARBA00023098"/>
    </source>
</evidence>
<feature type="domain" description="Fatty acyl-CoA reductase C-terminal" evidence="6">
    <location>
        <begin position="257"/>
        <end position="355"/>
    </location>
</feature>
<evidence type="ECO:0000256" key="4">
    <source>
        <dbReference type="RuleBase" id="RU363097"/>
    </source>
</evidence>
<dbReference type="GO" id="GO:0102965">
    <property type="term" value="F:alcohol-forming long-chain fatty acyl-CoA reductase activity"/>
    <property type="evidence" value="ECO:0007669"/>
    <property type="project" value="UniProtKB-EC"/>
</dbReference>
<keyword evidence="4" id="KW-0472">Membrane</keyword>
<comment type="function">
    <text evidence="4">Catalyzes the reduction of fatty acyl-CoA to fatty alcohols.</text>
</comment>
<dbReference type="EC" id="1.2.1.84" evidence="4"/>
<dbReference type="GO" id="GO:0080019">
    <property type="term" value="F:alcohol-forming very long-chain fatty acyl-CoA reductase activity"/>
    <property type="evidence" value="ECO:0007669"/>
    <property type="project" value="InterPro"/>
</dbReference>
<dbReference type="PANTHER" id="PTHR11011">
    <property type="entry name" value="MALE STERILITY PROTEIN 2-RELATED"/>
    <property type="match status" value="1"/>
</dbReference>
<protein>
    <recommendedName>
        <fullName evidence="4">Fatty acyl-CoA reductase</fullName>
        <ecNumber evidence="4">1.2.1.84</ecNumber>
    </recommendedName>
</protein>
<dbReference type="GO" id="GO:0010345">
    <property type="term" value="P:suberin biosynthetic process"/>
    <property type="evidence" value="ECO:0007669"/>
    <property type="project" value="TreeGrafter"/>
</dbReference>
<comment type="similarity">
    <text evidence="1 4">Belongs to the fatty acyl-CoA reductase family.</text>
</comment>
<evidence type="ECO:0000313" key="8">
    <source>
        <dbReference type="EMBL" id="PON76844.1"/>
    </source>
</evidence>
<dbReference type="SUPFAM" id="SSF51735">
    <property type="entry name" value="NAD(P)-binding Rossmann-fold domains"/>
    <property type="match status" value="1"/>
</dbReference>
<dbReference type="CDD" id="cd09071">
    <property type="entry name" value="FAR_C"/>
    <property type="match status" value="1"/>
</dbReference>
<feature type="signal peptide" evidence="5">
    <location>
        <begin position="1"/>
        <end position="25"/>
    </location>
</feature>
<accession>A0A2P5DU79</accession>
<dbReference type="PANTHER" id="PTHR11011:SF84">
    <property type="entry name" value="ACYL-COA REDUCTASE-LIKE PROTEIN, PUTATIVE-RELATED"/>
    <property type="match status" value="1"/>
</dbReference>
<evidence type="ECO:0000256" key="1">
    <source>
        <dbReference type="ARBA" id="ARBA00005928"/>
    </source>
</evidence>
<sequence length="355" mass="40685">MGVLNILKFAMKCIKLKILLHVSTAYVCGEGKGLVLEKEFYPGETLKETSSKLDFEVEKKLVAEKLQKLRVQGVSEEDIATNMRDLGIERAKVFGWPNTYVFTKAMGEMCVGQYRDNLATAIIRPTMITGTYNEPFPGWIEGLRTIDSVVVGHGKGKITCFLANPSCIMDIIPADMVINAMTVAMVAHANLTSSINNIFHVGFSLRNPITFSMVHQFSYQHFTKNPLIKHGKPIKISKCTILANMPTFRIYVLIRFLLPLKILQVLSIAFPWYFRDLFVNSKRKFNLVMRLVELYRPYVLFKGIFDDINSERLREKVRKSCNMEVDLFNFDPKCIDWEDYLINSHFPGVKKFVIK</sequence>
<comment type="catalytic activity">
    <reaction evidence="4">
        <text>a long-chain fatty acyl-CoA + 2 NADPH + 2 H(+) = a long-chain primary fatty alcohol + 2 NADP(+) + CoA</text>
        <dbReference type="Rhea" id="RHEA:52716"/>
        <dbReference type="ChEBI" id="CHEBI:15378"/>
        <dbReference type="ChEBI" id="CHEBI:57287"/>
        <dbReference type="ChEBI" id="CHEBI:57783"/>
        <dbReference type="ChEBI" id="CHEBI:58349"/>
        <dbReference type="ChEBI" id="CHEBI:77396"/>
        <dbReference type="ChEBI" id="CHEBI:83139"/>
        <dbReference type="EC" id="1.2.1.84"/>
    </reaction>
</comment>
<dbReference type="InterPro" id="IPR033640">
    <property type="entry name" value="FAR_C"/>
</dbReference>
<proteinExistence type="inferred from homology"/>
<keyword evidence="4" id="KW-1133">Transmembrane helix</keyword>
<evidence type="ECO:0000256" key="5">
    <source>
        <dbReference type="SAM" id="SignalP"/>
    </source>
</evidence>
<keyword evidence="4" id="KW-0812">Transmembrane</keyword>
<dbReference type="EMBL" id="JXTB01000016">
    <property type="protein sequence ID" value="PON76844.1"/>
    <property type="molecule type" value="Genomic_DNA"/>
</dbReference>
<reference evidence="9" key="1">
    <citation type="submission" date="2016-06" db="EMBL/GenBank/DDBJ databases">
        <title>Parallel loss of symbiosis genes in relatives of nitrogen-fixing non-legume Parasponia.</title>
        <authorList>
            <person name="Van Velzen R."/>
            <person name="Holmer R."/>
            <person name="Bu F."/>
            <person name="Rutten L."/>
            <person name="Van Zeijl A."/>
            <person name="Liu W."/>
            <person name="Santuari L."/>
            <person name="Cao Q."/>
            <person name="Sharma T."/>
            <person name="Shen D."/>
            <person name="Roswanjaya Y."/>
            <person name="Wardhani T."/>
            <person name="Kalhor M.S."/>
            <person name="Jansen J."/>
            <person name="Van den Hoogen J."/>
            <person name="Gungor B."/>
            <person name="Hartog M."/>
            <person name="Hontelez J."/>
            <person name="Verver J."/>
            <person name="Yang W.-C."/>
            <person name="Schijlen E."/>
            <person name="Repin R."/>
            <person name="Schilthuizen M."/>
            <person name="Schranz E."/>
            <person name="Heidstra R."/>
            <person name="Miyata K."/>
            <person name="Fedorova E."/>
            <person name="Kohlen W."/>
            <person name="Bisseling T."/>
            <person name="Smit S."/>
            <person name="Geurts R."/>
        </authorList>
    </citation>
    <scope>NUCLEOTIDE SEQUENCE [LARGE SCALE GENOMIC DNA]</scope>
    <source>
        <strain evidence="9">cv. WU1-14</strain>
    </source>
</reference>
<dbReference type="Gene3D" id="3.40.50.720">
    <property type="entry name" value="NAD(P)-binding Rossmann-like Domain"/>
    <property type="match status" value="1"/>
</dbReference>
<keyword evidence="2 4" id="KW-0444">Lipid biosynthesis</keyword>
<dbReference type="STRING" id="3476.A0A2P5DU79"/>